<gene>
    <name evidence="2" type="ORF">SNEC2469_LOCUS1330</name>
</gene>
<dbReference type="Proteomes" id="UP000601435">
    <property type="component" value="Unassembled WGS sequence"/>
</dbReference>
<comment type="caution">
    <text evidence="2">The sequence shown here is derived from an EMBL/GenBank/DDBJ whole genome shotgun (WGS) entry which is preliminary data.</text>
</comment>
<organism evidence="2 3">
    <name type="scientific">Symbiodinium necroappetens</name>
    <dbReference type="NCBI Taxonomy" id="1628268"/>
    <lineage>
        <taxon>Eukaryota</taxon>
        <taxon>Sar</taxon>
        <taxon>Alveolata</taxon>
        <taxon>Dinophyceae</taxon>
        <taxon>Suessiales</taxon>
        <taxon>Symbiodiniaceae</taxon>
        <taxon>Symbiodinium</taxon>
    </lineage>
</organism>
<reference evidence="2" key="1">
    <citation type="submission" date="2021-02" db="EMBL/GenBank/DDBJ databases">
        <authorList>
            <person name="Dougan E. K."/>
            <person name="Rhodes N."/>
            <person name="Thang M."/>
            <person name="Chan C."/>
        </authorList>
    </citation>
    <scope>NUCLEOTIDE SEQUENCE</scope>
</reference>
<feature type="region of interest" description="Disordered" evidence="1">
    <location>
        <begin position="1"/>
        <end position="23"/>
    </location>
</feature>
<dbReference type="EMBL" id="CAJNJA010005672">
    <property type="protein sequence ID" value="CAE7195800.1"/>
    <property type="molecule type" value="Genomic_DNA"/>
</dbReference>
<keyword evidence="3" id="KW-1185">Reference proteome</keyword>
<dbReference type="AlphaFoldDB" id="A0A812J3V6"/>
<proteinExistence type="predicted"/>
<feature type="compositionally biased region" description="Basic and acidic residues" evidence="1">
    <location>
        <begin position="8"/>
        <end position="23"/>
    </location>
</feature>
<evidence type="ECO:0000313" key="2">
    <source>
        <dbReference type="EMBL" id="CAE7195800.1"/>
    </source>
</evidence>
<accession>A0A812J3V6</accession>
<sequence length="706" mass="78594">MRASALLRSRDETSFNSEVERGEDGSLAIGQDVSLGDLGDASMVGGRSGSMVSGGAAETEGQLQLPSLEGGKKASSLINPYMQAALQRATKLGDALAKLRAVPPSEQTDAIKKMLSKMESTQNALEACQDAMQEIYCAGAVEGYSREPSSSTSVMPRQEDELIKQYKPMQEHPRTQGHRIFGFRDQIQSCYAETPSCAGPGPTARELIHALGNGATWPHAPAARIVRLAKAIEEEQPGILGGIRLISKLDLPKGEQCIPYMLFGDEGRSLRKSPIQIVCLETVFGQGTFDNYEELCKQGKQVDARAMLGTMVHTGKGSSFLSRLLLYALPHALYRSDSDVSYKQFWYDCMDQVARAAIRVFEEGIPHRLGTFYGVCVGFKGDAPFLAKAAKLGRTFMSVGGHNKGICPYCEVLTYPGKMWGQEYSAVRSIPFTTASPEQLLQPDLFHTVKLGIARHFAGSFLVLVAHWGYFFEAGKNSFPDVLARMYTDFKAACAEMRLTPNIKGFTKDTFHFSNFESWPWAGWKGSDTLLVLRWMIMLLRHGCWSGGARRSPWLQHPREADHGPVFKAVHDGCCAILTLFQVAQKQGIWLHRNWAVRLHSSIDLFCSSYKYLAGLFFTRGLNRFHLEPTLHQLKHFSIRIQEQLANEDVEVIQNPGMYICEMSEDFVGHVSRVSRRVAARSCGLRTLQRHLIRVHMFWAAKNRSS</sequence>
<protein>
    <submittedName>
        <fullName evidence="2">Uncharacterized protein</fullName>
    </submittedName>
</protein>
<evidence type="ECO:0000313" key="3">
    <source>
        <dbReference type="Proteomes" id="UP000601435"/>
    </source>
</evidence>
<evidence type="ECO:0000256" key="1">
    <source>
        <dbReference type="SAM" id="MobiDB-lite"/>
    </source>
</evidence>
<name>A0A812J3V6_9DINO</name>
<dbReference type="OrthoDB" id="413842at2759"/>